<protein>
    <submittedName>
        <fullName evidence="10">ATP-binding cassette subfamily C protein</fullName>
    </submittedName>
</protein>
<keyword evidence="11" id="KW-1185">Reference proteome</keyword>
<dbReference type="AlphaFoldDB" id="A0A2T0SL08"/>
<dbReference type="SUPFAM" id="SSF90123">
    <property type="entry name" value="ABC transporter transmembrane region"/>
    <property type="match status" value="1"/>
</dbReference>
<dbReference type="Pfam" id="PF00664">
    <property type="entry name" value="ABC_membrane"/>
    <property type="match status" value="1"/>
</dbReference>
<dbReference type="GO" id="GO:0140359">
    <property type="term" value="F:ABC-type transporter activity"/>
    <property type="evidence" value="ECO:0007669"/>
    <property type="project" value="InterPro"/>
</dbReference>
<feature type="transmembrane region" description="Helical" evidence="7">
    <location>
        <begin position="55"/>
        <end position="73"/>
    </location>
</feature>
<evidence type="ECO:0000259" key="9">
    <source>
        <dbReference type="PROSITE" id="PS50929"/>
    </source>
</evidence>
<keyword evidence="4 10" id="KW-0067">ATP-binding</keyword>
<evidence type="ECO:0000256" key="3">
    <source>
        <dbReference type="ARBA" id="ARBA00022741"/>
    </source>
</evidence>
<dbReference type="InterPro" id="IPR027417">
    <property type="entry name" value="P-loop_NTPase"/>
</dbReference>
<organism evidence="10 11">
    <name type="scientific">Umezawaea tangerina</name>
    <dbReference type="NCBI Taxonomy" id="84725"/>
    <lineage>
        <taxon>Bacteria</taxon>
        <taxon>Bacillati</taxon>
        <taxon>Actinomycetota</taxon>
        <taxon>Actinomycetes</taxon>
        <taxon>Pseudonocardiales</taxon>
        <taxon>Pseudonocardiaceae</taxon>
        <taxon>Umezawaea</taxon>
    </lineage>
</organism>
<dbReference type="PROSITE" id="PS00211">
    <property type="entry name" value="ABC_TRANSPORTER_1"/>
    <property type="match status" value="1"/>
</dbReference>
<dbReference type="RefSeq" id="WP_106195639.1">
    <property type="nucleotide sequence ID" value="NZ_PVTF01000018.1"/>
</dbReference>
<dbReference type="InterPro" id="IPR039421">
    <property type="entry name" value="Type_1_exporter"/>
</dbReference>
<dbReference type="GO" id="GO:0016887">
    <property type="term" value="F:ATP hydrolysis activity"/>
    <property type="evidence" value="ECO:0007669"/>
    <property type="project" value="InterPro"/>
</dbReference>
<feature type="transmembrane region" description="Helical" evidence="7">
    <location>
        <begin position="157"/>
        <end position="176"/>
    </location>
</feature>
<feature type="domain" description="ABC transporter" evidence="8">
    <location>
        <begin position="331"/>
        <end position="563"/>
    </location>
</feature>
<evidence type="ECO:0000256" key="6">
    <source>
        <dbReference type="ARBA" id="ARBA00023136"/>
    </source>
</evidence>
<reference evidence="10 11" key="1">
    <citation type="submission" date="2018-03" db="EMBL/GenBank/DDBJ databases">
        <title>Genomic Encyclopedia of Archaeal and Bacterial Type Strains, Phase II (KMG-II): from individual species to whole genera.</title>
        <authorList>
            <person name="Goeker M."/>
        </authorList>
    </citation>
    <scope>NUCLEOTIDE SEQUENCE [LARGE SCALE GENOMIC DNA]</scope>
    <source>
        <strain evidence="10 11">DSM 44720</strain>
    </source>
</reference>
<keyword evidence="5 7" id="KW-1133">Transmembrane helix</keyword>
<proteinExistence type="predicted"/>
<dbReference type="InterPro" id="IPR003439">
    <property type="entry name" value="ABC_transporter-like_ATP-bd"/>
</dbReference>
<dbReference type="GO" id="GO:0005886">
    <property type="term" value="C:plasma membrane"/>
    <property type="evidence" value="ECO:0007669"/>
    <property type="project" value="UniProtKB-SubCell"/>
</dbReference>
<dbReference type="PANTHER" id="PTHR24221:SF654">
    <property type="entry name" value="ATP-BINDING CASSETTE SUB-FAMILY B MEMBER 6"/>
    <property type="match status" value="1"/>
</dbReference>
<dbReference type="Gene3D" id="1.20.1560.10">
    <property type="entry name" value="ABC transporter type 1, transmembrane domain"/>
    <property type="match status" value="1"/>
</dbReference>
<dbReference type="EMBL" id="PVTF01000018">
    <property type="protein sequence ID" value="PRY34098.1"/>
    <property type="molecule type" value="Genomic_DNA"/>
</dbReference>
<dbReference type="InterPro" id="IPR003593">
    <property type="entry name" value="AAA+_ATPase"/>
</dbReference>
<dbReference type="PROSITE" id="PS50893">
    <property type="entry name" value="ABC_TRANSPORTER_2"/>
    <property type="match status" value="1"/>
</dbReference>
<dbReference type="Gene3D" id="3.40.50.300">
    <property type="entry name" value="P-loop containing nucleotide triphosphate hydrolases"/>
    <property type="match status" value="1"/>
</dbReference>
<feature type="transmembrane region" description="Helical" evidence="7">
    <location>
        <begin position="21"/>
        <end position="43"/>
    </location>
</feature>
<feature type="transmembrane region" description="Helical" evidence="7">
    <location>
        <begin position="240"/>
        <end position="259"/>
    </location>
</feature>
<dbReference type="SMART" id="SM00382">
    <property type="entry name" value="AAA"/>
    <property type="match status" value="1"/>
</dbReference>
<dbReference type="InterPro" id="IPR011527">
    <property type="entry name" value="ABC1_TM_dom"/>
</dbReference>
<dbReference type="InterPro" id="IPR036640">
    <property type="entry name" value="ABC1_TM_sf"/>
</dbReference>
<keyword evidence="2 7" id="KW-0812">Transmembrane</keyword>
<dbReference type="GO" id="GO:0034040">
    <property type="term" value="F:ATPase-coupled lipid transmembrane transporter activity"/>
    <property type="evidence" value="ECO:0007669"/>
    <property type="project" value="TreeGrafter"/>
</dbReference>
<comment type="subcellular location">
    <subcellularLocation>
        <location evidence="1">Cell membrane</location>
        <topology evidence="1">Multi-pass membrane protein</topology>
    </subcellularLocation>
</comment>
<feature type="domain" description="ABC transmembrane type-1" evidence="9">
    <location>
        <begin position="17"/>
        <end position="301"/>
    </location>
</feature>
<dbReference type="Proteomes" id="UP000239494">
    <property type="component" value="Unassembled WGS sequence"/>
</dbReference>
<evidence type="ECO:0000259" key="8">
    <source>
        <dbReference type="PROSITE" id="PS50893"/>
    </source>
</evidence>
<evidence type="ECO:0000256" key="7">
    <source>
        <dbReference type="SAM" id="Phobius"/>
    </source>
</evidence>
<dbReference type="Pfam" id="PF00005">
    <property type="entry name" value="ABC_tran"/>
    <property type="match status" value="1"/>
</dbReference>
<name>A0A2T0SL08_9PSEU</name>
<dbReference type="SUPFAM" id="SSF52540">
    <property type="entry name" value="P-loop containing nucleoside triphosphate hydrolases"/>
    <property type="match status" value="1"/>
</dbReference>
<dbReference type="InterPro" id="IPR017871">
    <property type="entry name" value="ABC_transporter-like_CS"/>
</dbReference>
<dbReference type="PANTHER" id="PTHR24221">
    <property type="entry name" value="ATP-BINDING CASSETTE SUB-FAMILY B"/>
    <property type="match status" value="1"/>
</dbReference>
<keyword evidence="6 7" id="KW-0472">Membrane</keyword>
<dbReference type="OrthoDB" id="9806127at2"/>
<evidence type="ECO:0000313" key="11">
    <source>
        <dbReference type="Proteomes" id="UP000239494"/>
    </source>
</evidence>
<comment type="caution">
    <text evidence="10">The sequence shown here is derived from an EMBL/GenBank/DDBJ whole genome shotgun (WGS) entry which is preliminary data.</text>
</comment>
<gene>
    <name evidence="10" type="ORF">CLV43_118126</name>
</gene>
<evidence type="ECO:0000256" key="1">
    <source>
        <dbReference type="ARBA" id="ARBA00004651"/>
    </source>
</evidence>
<evidence type="ECO:0000256" key="4">
    <source>
        <dbReference type="ARBA" id="ARBA00022840"/>
    </source>
</evidence>
<dbReference type="GO" id="GO:0005524">
    <property type="term" value="F:ATP binding"/>
    <property type="evidence" value="ECO:0007669"/>
    <property type="project" value="UniProtKB-KW"/>
</dbReference>
<feature type="transmembrane region" description="Helical" evidence="7">
    <location>
        <begin position="130"/>
        <end position="151"/>
    </location>
</feature>
<evidence type="ECO:0000256" key="5">
    <source>
        <dbReference type="ARBA" id="ARBA00022989"/>
    </source>
</evidence>
<dbReference type="PROSITE" id="PS50929">
    <property type="entry name" value="ABC_TM1F"/>
    <property type="match status" value="1"/>
</dbReference>
<evidence type="ECO:0000313" key="10">
    <source>
        <dbReference type="EMBL" id="PRY34098.1"/>
    </source>
</evidence>
<accession>A0A2T0SL08</accession>
<keyword evidence="3" id="KW-0547">Nucleotide-binding</keyword>
<sequence>MDVLRLYFGALAGQRRGVLVLLGWSVLEGVPAFLSGRLVSLAVDRGFAVGQPLVGVGWLLVFAAVAVLGGFGLRQVFRHLGAVIEPMRDALVGVVVRGVLHDGATHRRQPDASAVARITRHVEVVRDATAGVLVQARALLVTTTAALVGLVTTVADLAWLVVSPVVLALVLFGLLLPSLARRQREQVMSDERSAEVAGTVLVGIRDVVACGAEQEAGDEVSAAIDRQADASVRVAWANSLRGLVIAVGGFAPLALLVVAAPAKVASGQLTAGAVLGAVVYLSTSVQPALRRLADTTSTVVLRLMVALRRLSEAAPAPAPPAGDEVPTGNAVSLRGVTFGWGEHAEPVVRDLDLDLAPGDHLAVVGPSGIGKSTLAGLLTGLMAPREGTAALGGVPVHLVRPAVRHRRIALIPQETYLFTGTVRENLALFTPDATDAELLAAVDAVGATDLVAGLGGLDGALGHAGSGMSAGEAQLLAVARVFACPAEIVILDEATSHLDPTAEAKVERAFAERGGVLVVIAHRLSSALRAKRVLVMDGGPALVGEHTDLVRTSPAYAELMQAWLPAESARPSY</sequence>
<evidence type="ECO:0000256" key="2">
    <source>
        <dbReference type="ARBA" id="ARBA00022692"/>
    </source>
</evidence>